<gene>
    <name evidence="2" type="ORF">EJC50_26240</name>
</gene>
<proteinExistence type="predicted"/>
<organism evidence="2 3">
    <name type="scientific">Paenibacillus albus</name>
    <dbReference type="NCBI Taxonomy" id="2495582"/>
    <lineage>
        <taxon>Bacteria</taxon>
        <taxon>Bacillati</taxon>
        <taxon>Bacillota</taxon>
        <taxon>Bacilli</taxon>
        <taxon>Bacillales</taxon>
        <taxon>Paenibacillaceae</taxon>
        <taxon>Paenibacillus</taxon>
    </lineage>
</organism>
<dbReference type="KEGG" id="palb:EJC50_26240"/>
<protein>
    <recommendedName>
        <fullName evidence="4">PKD domain-containing protein</fullName>
    </recommendedName>
</protein>
<evidence type="ECO:0000313" key="3">
    <source>
        <dbReference type="Proteomes" id="UP000272528"/>
    </source>
</evidence>
<accession>A0A3Q8X8D0</accession>
<feature type="compositionally biased region" description="Basic and acidic residues" evidence="1">
    <location>
        <begin position="1993"/>
        <end position="2002"/>
    </location>
</feature>
<reference evidence="3" key="1">
    <citation type="submission" date="2018-12" db="EMBL/GenBank/DDBJ databases">
        <title>Genome sequence of Peanibacillus sp.</title>
        <authorList>
            <person name="Subramani G."/>
            <person name="Srinivasan S."/>
            <person name="Kim M.K."/>
        </authorList>
    </citation>
    <scope>NUCLEOTIDE SEQUENCE [LARGE SCALE GENOMIC DNA]</scope>
    <source>
        <strain evidence="3">18JY67-1</strain>
    </source>
</reference>
<evidence type="ECO:0008006" key="4">
    <source>
        <dbReference type="Google" id="ProtNLM"/>
    </source>
</evidence>
<dbReference type="OrthoDB" id="2088379at2"/>
<dbReference type="Proteomes" id="UP000272528">
    <property type="component" value="Chromosome"/>
</dbReference>
<dbReference type="InterPro" id="IPR013783">
    <property type="entry name" value="Ig-like_fold"/>
</dbReference>
<sequence>MYGYAYDICGGSPGYIYPFPITVTFQATIEITPSYETHNYTTDGKSIDDIIPSKSGGMTVGSTYPPAPGTNPNYAYAGKYKKTTNDTDPASTAYQSGTPSITYDGSFDTYRVNYYYDRIGKIVIKHYNEDGKSLNKVAGLLDREQVLKHGQTYPTFTHDEPAVGSGYTYSGYKKATNGGDPTANLKVSAPSEYEIGTYNTETYGNTIYLNFYYTLGKKGEVHIRHMVKNGPTGTYAQAKEELIPISAIPYKDNYKADSQYGKSTGSNQSPITYIDYLGQPADQTVNLTTSQTEAYITFYYEKSIAGQVQIRHMVREGPTGAYKQAKLTVEDVSSLPFNKPYGYDDQYGNFKGSNLSYVGFSDLQTGLTSQSVYLSPTGNSKGFVSFFYEKPAKFTGDFDVLPPIISFKDSFKLHPKDFQLNGCVYQSHYYKIEHDGTTWQSSNISGMTTDSNYPYSSYPWNIGIGSHDVSMKIVTDCGTSDWIGPKSLDISGPAINNPPEFQIGYVYSSDKKTPVNEVVVNTVLNLIVITDPSIPTPHDPDGDAIEFMGFDFLNGDEFVQSIPTKSPKAGDGQYGLKMDTLGYHFVCGLMRDTFGATATACTAVNVVPQNPIPVAKCPVDVTSNRPVNMSLFDASNSYSPVSSRTINHSRDEWTNMQTFYENTTNADIKAVVSLDVYDSSGLKSLEPGRCSINVKPDLPPIAKLQVPSVGLRGETVTIPNISVSPDGDQIVKAEYKYKYDANHNGFNDNDWQDINGTLDELTFVPNKVGKYLFYVKVTEEYGMSGDTSGWTALSFTLNVTNLAPEVSFDVEGKNPQPDLNIPKSYAAQDILDTWDLFDMNTGDRVKNPKVNWTIRNGTLEGGIGKQSEHQYSHFWTQNVGNILYDENMTEPGFDFGYGANSLSPYRSGTGSALYQPIPGKNDRAISIYDVPVMRTNATYFYFLDSYGKSIYAMNKSKLSKTSKDTAYNGNTVVTYDGGSPYDFILSYKETDSVSFELADRTLYVFVNNDVYTYDAFLGALISKASTQGWNKSSLSSTGRNLYYVASFKKNDNVVVFTKAKAFEFNRNAELVTSKVIAARPNVPTCMLDSSSIYADGQGNYYGYESCSGSPPTAKPAILKFDSNLDFVWRTTLTGLGYVSGPACYTGSSYVKEDQYPVLFVNSVKGELIARSFTKGTALYTCTTYVETVNLDSGSVLNVSSQYTFDSTYADFSILRDGSVVPRKASKHSEVMTVDGYRTSITGDNGTASNMYTTVFPYFSGSNYSYNENYQYGNTVFIQGAQYLMYIGDGLFVTLNHPYSSKYNNLMWLVKMTAPSTNAIPERFRLGQFVSKDEYADAELNFSMKMASTSYDNQDYGFSFRMQDLDNRYAVEGSSIDVKLVKYVAGTRTVLGSASYPFKNDTNAVFKVKAIGKELTVYLNKVPIIETEDSSFASGRFGPYSDKANVNFWGISAKQASEMNIWSDQYAILDESGTSAAAEVEYSNIVFNDPEGDPPTEGKYSWSVSHTPRFIHNKGVSDLNGKTFSNAQLKFDKVGDYIVGLRAKDDPNPDYLSPDDTFDDYRKLSNMFTKKITVHRRPISDFELAISSADNTVMWTDRSHDPDRYESSTDYSTENTGIDYRATKGIMEKKFYYITPSGDYVEKKLVSPKEVGTYQVAMAVRDEYDAWSDYTVVNLTITALAAPNTPPVPGFTTSTESTYRGVPITIESEAYDKEDGDRTNLSHEYYIKNATTGSAEVFASNSRTNWSKSFSSMGLFTIRQIVEDSEGAAAEYSQQVSIVNQIPSADIYIPDSADQDNPTKMTVLRPTFKWSYADNDGDGQTQYEMKIYRYGGVLEYQSGVKYLDDQYWTPGADLPEKVSMYAIVHVFDGYDWSDYSDPRYFYIETNRPPTAGLDWKPKPIYEGDTITLLPSIDDPDHDNLTITYLVTDPSGAKQSFTYADSYPYAAAGPTFKGQLPGSYTVQMTVSDGKAPSVALNKLLVVLPLTISGQVGHTDQWDQRRKESNINASGDESNPRGYQVFWAGERFILKANTTDTGTATIADELKVTMNGVTVSLTAANSAHTSWSGEMWEADFEKLPEGPLTFTFKAIYSNGTVKVTPVTIIIAGNIQQTVGVHRRQ</sequence>
<evidence type="ECO:0000313" key="2">
    <source>
        <dbReference type="EMBL" id="AZN42800.1"/>
    </source>
</evidence>
<dbReference type="RefSeq" id="WP_126018816.1">
    <property type="nucleotide sequence ID" value="NZ_CP034437.1"/>
</dbReference>
<keyword evidence="3" id="KW-1185">Reference proteome</keyword>
<dbReference type="EMBL" id="CP034437">
    <property type="protein sequence ID" value="AZN42800.1"/>
    <property type="molecule type" value="Genomic_DNA"/>
</dbReference>
<dbReference type="Gene3D" id="2.60.120.560">
    <property type="entry name" value="Exo-inulinase, domain 1"/>
    <property type="match status" value="1"/>
</dbReference>
<evidence type="ECO:0000256" key="1">
    <source>
        <dbReference type="SAM" id="MobiDB-lite"/>
    </source>
</evidence>
<dbReference type="Gene3D" id="2.60.40.10">
    <property type="entry name" value="Immunoglobulins"/>
    <property type="match status" value="2"/>
</dbReference>
<feature type="region of interest" description="Disordered" evidence="1">
    <location>
        <begin position="1990"/>
        <end position="2011"/>
    </location>
</feature>
<name>A0A3Q8X8D0_9BACL</name>